<protein>
    <submittedName>
        <fullName evidence="1">Uncharacterized protein</fullName>
    </submittedName>
</protein>
<reference evidence="2" key="1">
    <citation type="submission" date="2016-10" db="EMBL/GenBank/DDBJ databases">
        <authorList>
            <person name="Varghese N."/>
            <person name="Submissions S."/>
        </authorList>
    </citation>
    <scope>NUCLEOTIDE SEQUENCE [LARGE SCALE GENOMIC DNA]</scope>
    <source>
        <strain evidence="2">IBRC-M 10403</strain>
    </source>
</reference>
<sequence>MNDTVSPVVTSVLLATLLKAAMIKAKLIELVPGDPSAARLVDVK</sequence>
<dbReference type="RefSeq" id="WP_267463912.1">
    <property type="nucleotide sequence ID" value="NZ_FMZZ01000006.1"/>
</dbReference>
<dbReference type="Proteomes" id="UP000199501">
    <property type="component" value="Unassembled WGS sequence"/>
</dbReference>
<accession>A0A1G6QZC1</accession>
<dbReference type="AlphaFoldDB" id="A0A1G6QZC1"/>
<name>A0A1G6QZC1_9PSEU</name>
<proteinExistence type="predicted"/>
<dbReference type="EMBL" id="FMZZ01000006">
    <property type="protein sequence ID" value="SDC97543.1"/>
    <property type="molecule type" value="Genomic_DNA"/>
</dbReference>
<keyword evidence="2" id="KW-1185">Reference proteome</keyword>
<organism evidence="1 2">
    <name type="scientific">Actinokineospora iranica</name>
    <dbReference type="NCBI Taxonomy" id="1271860"/>
    <lineage>
        <taxon>Bacteria</taxon>
        <taxon>Bacillati</taxon>
        <taxon>Actinomycetota</taxon>
        <taxon>Actinomycetes</taxon>
        <taxon>Pseudonocardiales</taxon>
        <taxon>Pseudonocardiaceae</taxon>
        <taxon>Actinokineospora</taxon>
    </lineage>
</organism>
<gene>
    <name evidence="1" type="ORF">SAMN05216174_10647</name>
</gene>
<evidence type="ECO:0000313" key="1">
    <source>
        <dbReference type="EMBL" id="SDC97543.1"/>
    </source>
</evidence>
<evidence type="ECO:0000313" key="2">
    <source>
        <dbReference type="Proteomes" id="UP000199501"/>
    </source>
</evidence>